<gene>
    <name evidence="7" type="ORF">C0601_02850</name>
</gene>
<feature type="domain" description="VWFA" evidence="6">
    <location>
        <begin position="81"/>
        <end position="273"/>
    </location>
</feature>
<evidence type="ECO:0000256" key="3">
    <source>
        <dbReference type="ARBA" id="ARBA00022989"/>
    </source>
</evidence>
<accession>A0A2N5ZK70</accession>
<feature type="transmembrane region" description="Helical" evidence="5">
    <location>
        <begin position="44"/>
        <end position="63"/>
    </location>
</feature>
<evidence type="ECO:0000259" key="6">
    <source>
        <dbReference type="PROSITE" id="PS50234"/>
    </source>
</evidence>
<dbReference type="AlphaFoldDB" id="A0A2N5ZK70"/>
<keyword evidence="3 5" id="KW-1133">Transmembrane helix</keyword>
<dbReference type="Proteomes" id="UP000234857">
    <property type="component" value="Unassembled WGS sequence"/>
</dbReference>
<dbReference type="Pfam" id="PF00092">
    <property type="entry name" value="VWA"/>
    <property type="match status" value="1"/>
</dbReference>
<dbReference type="InterPro" id="IPR033881">
    <property type="entry name" value="vWA_BatA_type"/>
</dbReference>
<dbReference type="Gene3D" id="3.40.50.410">
    <property type="entry name" value="von Willebrand factor, type A domain"/>
    <property type="match status" value="1"/>
</dbReference>
<sequence>MRLLNPYYLLLLIPVCFFLYLKYKRLENRLKIPSLNGFKENKTLSISSYIFRALIFICIIIAISRPQHYKEREVFYGQGIDIMIALDTSSSMLAEDFKPNRLEAAKDVIRDFVEERKNDRIGLTIFAAKSINRIPFTADYDLLEKFLEDITFYMLPDGTAIGTAIANSLSRLKESQAKSKVIILLTDGVNNAGQVSPEAAAETAKDIGVKIYTIGVGTEGKAYSLVKTPLGMKRVPISTEIDEKLLRKISDETGGKYYRATDNEKLKDIFEEISKLEKTKIESELFSITKEYFQYFLIIALIMYLLEIFIFDFILRRIP</sequence>
<evidence type="ECO:0000256" key="4">
    <source>
        <dbReference type="ARBA" id="ARBA00023136"/>
    </source>
</evidence>
<keyword evidence="1" id="KW-1003">Cell membrane</keyword>
<name>A0A2N5ZK70_MUIH1</name>
<evidence type="ECO:0000313" key="8">
    <source>
        <dbReference type="Proteomes" id="UP000234857"/>
    </source>
</evidence>
<keyword evidence="4 5" id="KW-0472">Membrane</keyword>
<protein>
    <submittedName>
        <fullName evidence="7">Aerotolerance regulator BatA</fullName>
    </submittedName>
</protein>
<dbReference type="PANTHER" id="PTHR22550:SF5">
    <property type="entry name" value="LEUCINE ZIPPER PROTEIN 4"/>
    <property type="match status" value="1"/>
</dbReference>
<feature type="transmembrane region" description="Helical" evidence="5">
    <location>
        <begin position="6"/>
        <end position="23"/>
    </location>
</feature>
<dbReference type="CDD" id="cd01467">
    <property type="entry name" value="vWA_BatA_type"/>
    <property type="match status" value="1"/>
</dbReference>
<keyword evidence="2 5" id="KW-0812">Transmembrane</keyword>
<proteinExistence type="predicted"/>
<evidence type="ECO:0000256" key="5">
    <source>
        <dbReference type="SAM" id="Phobius"/>
    </source>
</evidence>
<dbReference type="SUPFAM" id="SSF53300">
    <property type="entry name" value="vWA-like"/>
    <property type="match status" value="1"/>
</dbReference>
<dbReference type="PROSITE" id="PS50234">
    <property type="entry name" value="VWFA"/>
    <property type="match status" value="1"/>
</dbReference>
<reference evidence="7 8" key="1">
    <citation type="submission" date="2017-11" db="EMBL/GenBank/DDBJ databases">
        <title>Genome-resolved metagenomics identifies genetic mobility, metabolic interactions, and unexpected diversity in perchlorate-reducing communities.</title>
        <authorList>
            <person name="Barnum T.P."/>
            <person name="Figueroa I.A."/>
            <person name="Carlstrom C.I."/>
            <person name="Lucas L.N."/>
            <person name="Engelbrektson A.L."/>
            <person name="Coates J.D."/>
        </authorList>
    </citation>
    <scope>NUCLEOTIDE SEQUENCE [LARGE SCALE GENOMIC DNA]</scope>
    <source>
        <strain evidence="7">BM706</strain>
    </source>
</reference>
<feature type="transmembrane region" description="Helical" evidence="5">
    <location>
        <begin position="292"/>
        <end position="315"/>
    </location>
</feature>
<dbReference type="InterPro" id="IPR036465">
    <property type="entry name" value="vWFA_dom_sf"/>
</dbReference>
<dbReference type="InterPro" id="IPR050768">
    <property type="entry name" value="UPF0353/GerABKA_families"/>
</dbReference>
<evidence type="ECO:0000256" key="2">
    <source>
        <dbReference type="ARBA" id="ARBA00022692"/>
    </source>
</evidence>
<evidence type="ECO:0000313" key="7">
    <source>
        <dbReference type="EMBL" id="PLX19046.1"/>
    </source>
</evidence>
<evidence type="ECO:0000256" key="1">
    <source>
        <dbReference type="ARBA" id="ARBA00022475"/>
    </source>
</evidence>
<dbReference type="SMART" id="SM00327">
    <property type="entry name" value="VWA"/>
    <property type="match status" value="1"/>
</dbReference>
<dbReference type="EMBL" id="PKTG01000042">
    <property type="protein sequence ID" value="PLX19046.1"/>
    <property type="molecule type" value="Genomic_DNA"/>
</dbReference>
<organism evidence="7 8">
    <name type="scientific">Muiribacterium halophilum</name>
    <dbReference type="NCBI Taxonomy" id="2053465"/>
    <lineage>
        <taxon>Bacteria</taxon>
        <taxon>Candidatus Muiribacteriota</taxon>
        <taxon>Candidatus Muiribacteriia</taxon>
        <taxon>Candidatus Muiribacteriales</taxon>
        <taxon>Candidatus Muiribacteriaceae</taxon>
        <taxon>Candidatus Muiribacterium</taxon>
    </lineage>
</organism>
<comment type="caution">
    <text evidence="7">The sequence shown here is derived from an EMBL/GenBank/DDBJ whole genome shotgun (WGS) entry which is preliminary data.</text>
</comment>
<dbReference type="PANTHER" id="PTHR22550">
    <property type="entry name" value="SPORE GERMINATION PROTEIN"/>
    <property type="match status" value="1"/>
</dbReference>
<dbReference type="InterPro" id="IPR002035">
    <property type="entry name" value="VWF_A"/>
</dbReference>